<proteinExistence type="inferred from homology"/>
<dbReference type="InterPro" id="IPR036291">
    <property type="entry name" value="NAD(P)-bd_dom_sf"/>
</dbReference>
<reference evidence="3" key="1">
    <citation type="journal article" date="2014" name="Front. Microbiol.">
        <title>High frequency of phylogenetically diverse reductive dehalogenase-homologous genes in deep subseafloor sedimentary metagenomes.</title>
        <authorList>
            <person name="Kawai M."/>
            <person name="Futagami T."/>
            <person name="Toyoda A."/>
            <person name="Takaki Y."/>
            <person name="Nishi S."/>
            <person name="Hori S."/>
            <person name="Arai W."/>
            <person name="Tsubouchi T."/>
            <person name="Morono Y."/>
            <person name="Uchiyama I."/>
            <person name="Ito T."/>
            <person name="Fujiyama A."/>
            <person name="Inagaki F."/>
            <person name="Takami H."/>
        </authorList>
    </citation>
    <scope>NUCLEOTIDE SEQUENCE</scope>
    <source>
        <strain evidence="3">Expedition CK06-06</strain>
    </source>
</reference>
<dbReference type="Pfam" id="PF00106">
    <property type="entry name" value="adh_short"/>
    <property type="match status" value="1"/>
</dbReference>
<keyword evidence="2" id="KW-0560">Oxidoreductase</keyword>
<comment type="similarity">
    <text evidence="1">Belongs to the short-chain dehydrogenases/reductases (SDR) family.</text>
</comment>
<dbReference type="SUPFAM" id="SSF51735">
    <property type="entry name" value="NAD(P)-binding Rossmann-fold domains"/>
    <property type="match status" value="1"/>
</dbReference>
<gene>
    <name evidence="3" type="ORF">S03H2_00448</name>
</gene>
<dbReference type="PANTHER" id="PTHR43669">
    <property type="entry name" value="5-KETO-D-GLUCONATE 5-REDUCTASE"/>
    <property type="match status" value="1"/>
</dbReference>
<dbReference type="GO" id="GO:0016491">
    <property type="term" value="F:oxidoreductase activity"/>
    <property type="evidence" value="ECO:0007669"/>
    <property type="project" value="UniProtKB-KW"/>
</dbReference>
<dbReference type="Gene3D" id="3.40.50.720">
    <property type="entry name" value="NAD(P)-binding Rossmann-like Domain"/>
    <property type="match status" value="1"/>
</dbReference>
<accession>X1E0I9</accession>
<evidence type="ECO:0000313" key="3">
    <source>
        <dbReference type="EMBL" id="GAH26791.1"/>
    </source>
</evidence>
<organism evidence="3">
    <name type="scientific">marine sediment metagenome</name>
    <dbReference type="NCBI Taxonomy" id="412755"/>
    <lineage>
        <taxon>unclassified sequences</taxon>
        <taxon>metagenomes</taxon>
        <taxon>ecological metagenomes</taxon>
    </lineage>
</organism>
<evidence type="ECO:0000256" key="1">
    <source>
        <dbReference type="ARBA" id="ARBA00006484"/>
    </source>
</evidence>
<evidence type="ECO:0008006" key="4">
    <source>
        <dbReference type="Google" id="ProtNLM"/>
    </source>
</evidence>
<dbReference type="PANTHER" id="PTHR43669:SF14">
    <property type="entry name" value="OXIDOREDUCTASE"/>
    <property type="match status" value="1"/>
</dbReference>
<dbReference type="CDD" id="cd05233">
    <property type="entry name" value="SDR_c"/>
    <property type="match status" value="1"/>
</dbReference>
<comment type="caution">
    <text evidence="3">The sequence shown here is derived from an EMBL/GenBank/DDBJ whole genome shotgun (WGS) entry which is preliminary data.</text>
</comment>
<dbReference type="EMBL" id="BARU01000081">
    <property type="protein sequence ID" value="GAH26791.1"/>
    <property type="molecule type" value="Genomic_DNA"/>
</dbReference>
<sequence>MELNGKIALVTGSARGIGKAIALRFAQEGARVALNDINDESLKEA</sequence>
<protein>
    <recommendedName>
        <fullName evidence="4">Short-chain dehydrogenase/reductase SDR</fullName>
    </recommendedName>
</protein>
<name>X1E0I9_9ZZZZ</name>
<dbReference type="InterPro" id="IPR002347">
    <property type="entry name" value="SDR_fam"/>
</dbReference>
<dbReference type="AlphaFoldDB" id="X1E0I9"/>
<evidence type="ECO:0000256" key="2">
    <source>
        <dbReference type="ARBA" id="ARBA00023002"/>
    </source>
</evidence>
<feature type="non-terminal residue" evidence="3">
    <location>
        <position position="45"/>
    </location>
</feature>